<dbReference type="InterPro" id="IPR042575">
    <property type="entry name" value="UBAP1_C"/>
</dbReference>
<dbReference type="Pfam" id="PF00627">
    <property type="entry name" value="UBA"/>
    <property type="match status" value="1"/>
</dbReference>
<dbReference type="Proteomes" id="UP000318582">
    <property type="component" value="Unassembled WGS sequence"/>
</dbReference>
<dbReference type="InterPro" id="IPR015940">
    <property type="entry name" value="UBA"/>
</dbReference>
<accession>A0A507E3W1</accession>
<dbReference type="PANTHER" id="PTHR15960">
    <property type="entry name" value="LD44032P"/>
    <property type="match status" value="1"/>
</dbReference>
<dbReference type="InterPro" id="IPR038870">
    <property type="entry name" value="UBAP1"/>
</dbReference>
<comment type="caution">
    <text evidence="3">The sequence shown here is derived from an EMBL/GenBank/DDBJ whole genome shotgun (WGS) entry which is preliminary data.</text>
</comment>
<feature type="region of interest" description="Disordered" evidence="1">
    <location>
        <begin position="65"/>
        <end position="240"/>
    </location>
</feature>
<dbReference type="SUPFAM" id="SSF46934">
    <property type="entry name" value="UBA-like"/>
    <property type="match status" value="1"/>
</dbReference>
<dbReference type="SMART" id="SM00165">
    <property type="entry name" value="UBA"/>
    <property type="match status" value="2"/>
</dbReference>
<feature type="region of interest" description="Disordered" evidence="1">
    <location>
        <begin position="284"/>
        <end position="361"/>
    </location>
</feature>
<dbReference type="GO" id="GO:0043162">
    <property type="term" value="P:ubiquitin-dependent protein catabolic process via the multivesicular body sorting pathway"/>
    <property type="evidence" value="ECO:0007669"/>
    <property type="project" value="InterPro"/>
</dbReference>
<feature type="compositionally biased region" description="Low complexity" evidence="1">
    <location>
        <begin position="125"/>
        <end position="137"/>
    </location>
</feature>
<feature type="domain" description="UBA" evidence="2">
    <location>
        <begin position="422"/>
        <end position="465"/>
    </location>
</feature>
<sequence length="467" mass="50843">MTDHGTYAALAGLPVVSKVYRPPATVSLPSSTYTLVQSAEQRKVRYDFGFERSVIQEVERFTQQLERQEAARQEKLDKIDAERREWEKKQAPGLSSDGRIMQPVSIANPPPSKTAESGSSSVPGPSITTTSAIPSSSQDAFGLGPQARMPNPSPLPSDLSNSPTPPPPSTMGAYEQQPQQLQSQQQPDGKKQRPGLDYLEFEQGLPPPDPWRTQDDDDDLRMLKEVMGGPDPKSSHPVTSTFHSTKFFGASPTKIKETVLAHTGDAVSRARALMANLAIHIPQSHSQAVPSPPPKPVGLQLQGSGSALPPATRKSASMQYPVLPGIANPNGGGVEQSARQSQSDSSKEDDAPKGLSATTRETFKKMTQMGFSREAVDRGINLFGYDEKKILDFAIGFDEHRRAGFSGDDVQIAVGLFNHDVSKERQFLVAFTALVDFGFPKRRIQEALVLKNNNKEQALEYLVAEGK</sequence>
<dbReference type="GO" id="GO:0000813">
    <property type="term" value="C:ESCRT I complex"/>
    <property type="evidence" value="ECO:0007669"/>
    <property type="project" value="InterPro"/>
</dbReference>
<keyword evidence="4" id="KW-1185">Reference proteome</keyword>
<dbReference type="PANTHER" id="PTHR15960:SF5">
    <property type="entry name" value="LD44032P"/>
    <property type="match status" value="1"/>
</dbReference>
<feature type="compositionally biased region" description="Basic and acidic residues" evidence="1">
    <location>
        <begin position="66"/>
        <end position="90"/>
    </location>
</feature>
<name>A0A507E3W1_9FUNG</name>
<dbReference type="GO" id="GO:0043130">
    <property type="term" value="F:ubiquitin binding"/>
    <property type="evidence" value="ECO:0007669"/>
    <property type="project" value="InterPro"/>
</dbReference>
<organism evidence="3 4">
    <name type="scientific">Powellomyces hirtus</name>
    <dbReference type="NCBI Taxonomy" id="109895"/>
    <lineage>
        <taxon>Eukaryota</taxon>
        <taxon>Fungi</taxon>
        <taxon>Fungi incertae sedis</taxon>
        <taxon>Chytridiomycota</taxon>
        <taxon>Chytridiomycota incertae sedis</taxon>
        <taxon>Chytridiomycetes</taxon>
        <taxon>Spizellomycetales</taxon>
        <taxon>Powellomycetaceae</taxon>
        <taxon>Powellomyces</taxon>
    </lineage>
</organism>
<evidence type="ECO:0000313" key="4">
    <source>
        <dbReference type="Proteomes" id="UP000318582"/>
    </source>
</evidence>
<dbReference type="CDD" id="cd14316">
    <property type="entry name" value="UBA2_UBAP1_like"/>
    <property type="match status" value="1"/>
</dbReference>
<protein>
    <recommendedName>
        <fullName evidence="2">UBA domain-containing protein</fullName>
    </recommendedName>
</protein>
<gene>
    <name evidence="3" type="ORF">PhCBS80983_g03084</name>
</gene>
<reference evidence="3 4" key="1">
    <citation type="journal article" date="2019" name="Sci. Rep.">
        <title>Comparative genomics of chytrid fungi reveal insights into the obligate biotrophic and pathogenic lifestyle of Synchytrium endobioticum.</title>
        <authorList>
            <person name="van de Vossenberg B.T.L.H."/>
            <person name="Warris S."/>
            <person name="Nguyen H.D.T."/>
            <person name="van Gent-Pelzer M.P.E."/>
            <person name="Joly D.L."/>
            <person name="van de Geest H.C."/>
            <person name="Bonants P.J.M."/>
            <person name="Smith D.S."/>
            <person name="Levesque C.A."/>
            <person name="van der Lee T.A.J."/>
        </authorList>
    </citation>
    <scope>NUCLEOTIDE SEQUENCE [LARGE SCALE GENOMIC DNA]</scope>
    <source>
        <strain evidence="3 4">CBS 809.83</strain>
    </source>
</reference>
<dbReference type="AlphaFoldDB" id="A0A507E3W1"/>
<evidence type="ECO:0000313" key="3">
    <source>
        <dbReference type="EMBL" id="TPX58514.1"/>
    </source>
</evidence>
<dbReference type="PROSITE" id="PS50030">
    <property type="entry name" value="UBA"/>
    <property type="match status" value="1"/>
</dbReference>
<evidence type="ECO:0000256" key="1">
    <source>
        <dbReference type="SAM" id="MobiDB-lite"/>
    </source>
</evidence>
<dbReference type="InterPro" id="IPR009060">
    <property type="entry name" value="UBA-like_sf"/>
</dbReference>
<evidence type="ECO:0000259" key="2">
    <source>
        <dbReference type="PROSITE" id="PS50030"/>
    </source>
</evidence>
<feature type="compositionally biased region" description="Polar residues" evidence="1">
    <location>
        <begin position="114"/>
        <end position="123"/>
    </location>
</feature>
<dbReference type="Gene3D" id="1.20.120.1920">
    <property type="entry name" value="UBAP1 SOUBA domain"/>
    <property type="match status" value="1"/>
</dbReference>
<feature type="compositionally biased region" description="Low complexity" evidence="1">
    <location>
        <begin position="176"/>
        <end position="187"/>
    </location>
</feature>
<proteinExistence type="predicted"/>
<dbReference type="EMBL" id="QEAQ01000035">
    <property type="protein sequence ID" value="TPX58514.1"/>
    <property type="molecule type" value="Genomic_DNA"/>
</dbReference>